<comment type="caution">
    <text evidence="1">The sequence shown here is derived from an EMBL/GenBank/DDBJ whole genome shotgun (WGS) entry which is preliminary data.</text>
</comment>
<evidence type="ECO:0000313" key="2">
    <source>
        <dbReference type="Proteomes" id="UP001457282"/>
    </source>
</evidence>
<keyword evidence="2" id="KW-1185">Reference proteome</keyword>
<gene>
    <name evidence="1" type="ORF">M0R45_000580</name>
</gene>
<evidence type="ECO:0000313" key="1">
    <source>
        <dbReference type="EMBL" id="KAK9904619.1"/>
    </source>
</evidence>
<dbReference type="Proteomes" id="UP001457282">
    <property type="component" value="Unassembled WGS sequence"/>
</dbReference>
<organism evidence="1 2">
    <name type="scientific">Rubus argutus</name>
    <name type="common">Southern blackberry</name>
    <dbReference type="NCBI Taxonomy" id="59490"/>
    <lineage>
        <taxon>Eukaryota</taxon>
        <taxon>Viridiplantae</taxon>
        <taxon>Streptophyta</taxon>
        <taxon>Embryophyta</taxon>
        <taxon>Tracheophyta</taxon>
        <taxon>Spermatophyta</taxon>
        <taxon>Magnoliopsida</taxon>
        <taxon>eudicotyledons</taxon>
        <taxon>Gunneridae</taxon>
        <taxon>Pentapetalae</taxon>
        <taxon>rosids</taxon>
        <taxon>fabids</taxon>
        <taxon>Rosales</taxon>
        <taxon>Rosaceae</taxon>
        <taxon>Rosoideae</taxon>
        <taxon>Rosoideae incertae sedis</taxon>
        <taxon>Rubus</taxon>
    </lineage>
</organism>
<reference evidence="1 2" key="1">
    <citation type="journal article" date="2023" name="G3 (Bethesda)">
        <title>A chromosome-length genome assembly and annotation of blackberry (Rubus argutus, cv. 'Hillquist').</title>
        <authorList>
            <person name="Bruna T."/>
            <person name="Aryal R."/>
            <person name="Dudchenko O."/>
            <person name="Sargent D.J."/>
            <person name="Mead D."/>
            <person name="Buti M."/>
            <person name="Cavallini A."/>
            <person name="Hytonen T."/>
            <person name="Andres J."/>
            <person name="Pham M."/>
            <person name="Weisz D."/>
            <person name="Mascagni F."/>
            <person name="Usai G."/>
            <person name="Natali L."/>
            <person name="Bassil N."/>
            <person name="Fernandez G.E."/>
            <person name="Lomsadze A."/>
            <person name="Armour M."/>
            <person name="Olukolu B."/>
            <person name="Poorten T."/>
            <person name="Britton C."/>
            <person name="Davik J."/>
            <person name="Ashrafi H."/>
            <person name="Aiden E.L."/>
            <person name="Borodovsky M."/>
            <person name="Worthington M."/>
        </authorList>
    </citation>
    <scope>NUCLEOTIDE SEQUENCE [LARGE SCALE GENOMIC DNA]</scope>
    <source>
        <strain evidence="1">PI 553951</strain>
    </source>
</reference>
<protein>
    <submittedName>
        <fullName evidence="1">Uncharacterized protein</fullName>
    </submittedName>
</protein>
<name>A0AAW1VP50_RUBAR</name>
<accession>A0AAW1VP50</accession>
<dbReference type="AlphaFoldDB" id="A0AAW1VP50"/>
<proteinExistence type="predicted"/>
<sequence>MVRYQPPHLFSSSTTFSLLYSTLIEDEGLAADMNINAPLCSSISNGTICCDRSSIRSDICIMKGDLIAKRDSTLGMYQQQCDVQHNVPAVFSQLGAIPVMFIMNSMMGFCHCTLLPSISTRRLSLSFRIIIIGGS</sequence>
<dbReference type="EMBL" id="JBEDUW010000184">
    <property type="protein sequence ID" value="KAK9904619.1"/>
    <property type="molecule type" value="Genomic_DNA"/>
</dbReference>